<dbReference type="RefSeq" id="WP_173570558.1">
    <property type="nucleotide sequence ID" value="NZ_WOSY01000010.1"/>
</dbReference>
<protein>
    <submittedName>
        <fullName evidence="2">Uroporphyrinogen-III synthase</fullName>
    </submittedName>
</protein>
<dbReference type="CDD" id="cd06578">
    <property type="entry name" value="HemD"/>
    <property type="match status" value="1"/>
</dbReference>
<dbReference type="Pfam" id="PF02602">
    <property type="entry name" value="HEM4"/>
    <property type="match status" value="1"/>
</dbReference>
<organism evidence="2 3">
    <name type="scientific">Acetobacter conturbans</name>
    <dbReference type="NCBI Taxonomy" id="1737472"/>
    <lineage>
        <taxon>Bacteria</taxon>
        <taxon>Pseudomonadati</taxon>
        <taxon>Pseudomonadota</taxon>
        <taxon>Alphaproteobacteria</taxon>
        <taxon>Acetobacterales</taxon>
        <taxon>Acetobacteraceae</taxon>
        <taxon>Acetobacter</taxon>
    </lineage>
</organism>
<dbReference type="EMBL" id="WOSY01000010">
    <property type="protein sequence ID" value="NHN89230.1"/>
    <property type="molecule type" value="Genomic_DNA"/>
</dbReference>
<evidence type="ECO:0000259" key="1">
    <source>
        <dbReference type="Pfam" id="PF02602"/>
    </source>
</evidence>
<evidence type="ECO:0000313" key="3">
    <source>
        <dbReference type="Proteomes" id="UP000631653"/>
    </source>
</evidence>
<dbReference type="Proteomes" id="UP000631653">
    <property type="component" value="Unassembled WGS sequence"/>
</dbReference>
<comment type="caution">
    <text evidence="2">The sequence shown here is derived from an EMBL/GenBank/DDBJ whole genome shotgun (WGS) entry which is preliminary data.</text>
</comment>
<evidence type="ECO:0000313" key="2">
    <source>
        <dbReference type="EMBL" id="NHN89230.1"/>
    </source>
</evidence>
<sequence length="246" mass="25996">MSRDTPPRRGGVLVVRPEPALTETRETLERQGWLTWGMESLIVSPHTLPLQTGIAGVLITSSQALPALAGSVSRDVPIYAVGDATAARISALDFPSVISASGNAAQLADLIKMQCSPAGGPLLLLSGQKQGLDLASSLRVSGFQIRRRVAYSTMPAHSLPPDTLRALHEKLIGTVMVFSTASARAFCSAFIQSGGSFQGLRGITISENSSKELRKNGFGQTATAATPDMRAMIDLLEHYGKSPSQP</sequence>
<dbReference type="InterPro" id="IPR003754">
    <property type="entry name" value="4pyrrol_synth_uPrphyn_synth"/>
</dbReference>
<dbReference type="InterPro" id="IPR039793">
    <property type="entry name" value="UROS/Hem4"/>
</dbReference>
<gene>
    <name evidence="2" type="ORF">GOB81_11420</name>
</gene>
<dbReference type="InterPro" id="IPR036108">
    <property type="entry name" value="4pyrrol_syn_uPrphyn_synt_sf"/>
</dbReference>
<proteinExistence type="predicted"/>
<dbReference type="SUPFAM" id="SSF69618">
    <property type="entry name" value="HemD-like"/>
    <property type="match status" value="1"/>
</dbReference>
<keyword evidence="3" id="KW-1185">Reference proteome</keyword>
<dbReference type="Gene3D" id="3.40.50.10090">
    <property type="match status" value="2"/>
</dbReference>
<accession>A0ABX0K3L7</accession>
<dbReference type="PANTHER" id="PTHR12390">
    <property type="entry name" value="UROPORPHYRINOGEN III SYNTHASE"/>
    <property type="match status" value="1"/>
</dbReference>
<name>A0ABX0K3L7_9PROT</name>
<reference evidence="2 3" key="1">
    <citation type="journal article" date="2020" name="Int. J. Syst. Evol. Microbiol.">
        <title>Novel acetic acid bacteria from cider fermentations: Acetobacter conturbans sp. nov. and Acetobacter fallax sp. nov.</title>
        <authorList>
            <person name="Sombolestani A.S."/>
            <person name="Cleenwerck I."/>
            <person name="Cnockaert M."/>
            <person name="Borremans W."/>
            <person name="Wieme A.D."/>
            <person name="De Vuyst L."/>
            <person name="Vandamme P."/>
        </authorList>
    </citation>
    <scope>NUCLEOTIDE SEQUENCE [LARGE SCALE GENOMIC DNA]</scope>
    <source>
        <strain evidence="2 3">LMG 1627</strain>
    </source>
</reference>
<dbReference type="PANTHER" id="PTHR12390:SF0">
    <property type="entry name" value="UROPORPHYRINOGEN-III SYNTHASE"/>
    <property type="match status" value="1"/>
</dbReference>
<feature type="domain" description="Tetrapyrrole biosynthesis uroporphyrinogen III synthase" evidence="1">
    <location>
        <begin position="50"/>
        <end position="233"/>
    </location>
</feature>